<dbReference type="InterPro" id="IPR041247">
    <property type="entry name" value="Rad52_fam"/>
</dbReference>
<proteinExistence type="inferred from homology"/>
<feature type="region of interest" description="Disordered" evidence="5">
    <location>
        <begin position="320"/>
        <end position="368"/>
    </location>
</feature>
<dbReference type="Gene3D" id="3.30.390.80">
    <property type="entry name" value="DNA repair protein Rad52/59/22"/>
    <property type="match status" value="1"/>
</dbReference>
<reference evidence="6 7" key="1">
    <citation type="submission" date="2016-07" db="EMBL/GenBank/DDBJ databases">
        <title>Pervasive Adenine N6-methylation of Active Genes in Fungi.</title>
        <authorList>
            <consortium name="DOE Joint Genome Institute"/>
            <person name="Mondo S.J."/>
            <person name="Dannebaum R.O."/>
            <person name="Kuo R.C."/>
            <person name="Labutti K."/>
            <person name="Haridas S."/>
            <person name="Kuo A."/>
            <person name="Salamov A."/>
            <person name="Ahrendt S.R."/>
            <person name="Lipzen A."/>
            <person name="Sullivan W."/>
            <person name="Andreopoulos W.B."/>
            <person name="Clum A."/>
            <person name="Lindquist E."/>
            <person name="Daum C."/>
            <person name="Ramamoorthy G.K."/>
            <person name="Gryganskyi A."/>
            <person name="Culley D."/>
            <person name="Magnuson J.K."/>
            <person name="James T.Y."/>
            <person name="O'Malley M.A."/>
            <person name="Stajich J.E."/>
            <person name="Spatafora J.W."/>
            <person name="Visel A."/>
            <person name="Grigoriev I.V."/>
        </authorList>
    </citation>
    <scope>NUCLEOTIDE SEQUENCE [LARGE SCALE GENOMIC DNA]</scope>
    <source>
        <strain evidence="6 7">68-887.2</strain>
    </source>
</reference>
<evidence type="ECO:0000256" key="4">
    <source>
        <dbReference type="ARBA" id="ARBA00023204"/>
    </source>
</evidence>
<feature type="region of interest" description="Disordered" evidence="5">
    <location>
        <begin position="485"/>
        <end position="545"/>
    </location>
</feature>
<dbReference type="GO" id="GO:0000724">
    <property type="term" value="P:double-strand break repair via homologous recombination"/>
    <property type="evidence" value="ECO:0007669"/>
    <property type="project" value="UniProtKB-ARBA"/>
</dbReference>
<dbReference type="OrthoDB" id="206565at2759"/>
<keyword evidence="3" id="KW-0233">DNA recombination</keyword>
<sequence>MASLSTHLVESHQHDTNPDVKPNIHSYPHHHGALPRRPPFLSTQNIQRTFDADASWMSGHGSMSMTHGQPRFTQWSEERVASLQSRLQRKLGPEYVTQRSGPSGGGKLSYIEGWKVINLANEVFGFNGWSSSIVQLTTDFIDVNKEGKVSVNVTAIVRITLQDGCHHEDVGCGQAENQPRKGMALDKAKKEAVTDATKRVLRSFGNLLGNCLYDKEYTKEVAKMRVPPAKFDPVELERRPEFRESNAGPSVQPAPVAPLPVSNAGIAPARLPPAAAAQITRQGTPLRSLQELEDDSYADEHFDAEFAGLDEDSYMEAGFEEVQTSTTSIRMETTRSTGGSGPPQPNNPDRSSYQHRQRPDMPNNASTMNTTNSHFTRPHGFVPPSRTPPNGVIGRDMASSGSNGDVMANQTSAAGLPLSRNAGPPLRTAQSARAAAIRAAQNAAPIRAQSPRIPAGGIDTVAARAAIHYKEAAIKLELHENAEPTSFTGFSSARGMKRGMADADNDVSPTKPTEDQGRPAGYLRRALGEISDLEDQTDRKRPRAG</sequence>
<dbReference type="FunCoup" id="A0A1Y2ATE1">
    <property type="interactions" value="268"/>
</dbReference>
<dbReference type="InterPro" id="IPR042525">
    <property type="entry name" value="Rad52_Rad59_Rad22_sf"/>
</dbReference>
<evidence type="ECO:0000313" key="7">
    <source>
        <dbReference type="Proteomes" id="UP000193986"/>
    </source>
</evidence>
<gene>
    <name evidence="6" type="ORF">BCR39DRAFT_560930</name>
</gene>
<dbReference type="PANTHER" id="PTHR12132">
    <property type="entry name" value="DNA REPAIR AND RECOMBINATION PROTEIN RAD52, RAD59"/>
    <property type="match status" value="1"/>
</dbReference>
<comment type="similarity">
    <text evidence="1">Belongs to the RAD52 family.</text>
</comment>
<dbReference type="Pfam" id="PF04098">
    <property type="entry name" value="Rad52_Rad22"/>
    <property type="match status" value="1"/>
</dbReference>
<organism evidence="6 7">
    <name type="scientific">Naematelia encephala</name>
    <dbReference type="NCBI Taxonomy" id="71784"/>
    <lineage>
        <taxon>Eukaryota</taxon>
        <taxon>Fungi</taxon>
        <taxon>Dikarya</taxon>
        <taxon>Basidiomycota</taxon>
        <taxon>Agaricomycotina</taxon>
        <taxon>Tremellomycetes</taxon>
        <taxon>Tremellales</taxon>
        <taxon>Naemateliaceae</taxon>
        <taxon>Naematelia</taxon>
    </lineage>
</organism>
<feature type="compositionally biased region" description="Basic and acidic residues" evidence="5">
    <location>
        <begin position="9"/>
        <end position="18"/>
    </location>
</feature>
<feature type="region of interest" description="Disordered" evidence="5">
    <location>
        <begin position="1"/>
        <end position="35"/>
    </location>
</feature>
<comment type="caution">
    <text evidence="6">The sequence shown here is derived from an EMBL/GenBank/DDBJ whole genome shotgun (WGS) entry which is preliminary data.</text>
</comment>
<evidence type="ECO:0000256" key="2">
    <source>
        <dbReference type="ARBA" id="ARBA00022763"/>
    </source>
</evidence>
<dbReference type="InParanoid" id="A0A1Y2ATE1"/>
<evidence type="ECO:0008006" key="8">
    <source>
        <dbReference type="Google" id="ProtNLM"/>
    </source>
</evidence>
<evidence type="ECO:0000256" key="5">
    <source>
        <dbReference type="SAM" id="MobiDB-lite"/>
    </source>
</evidence>
<accession>A0A1Y2ATE1</accession>
<dbReference type="GO" id="GO:0006312">
    <property type="term" value="P:mitotic recombination"/>
    <property type="evidence" value="ECO:0007669"/>
    <property type="project" value="TreeGrafter"/>
</dbReference>
<keyword evidence="2" id="KW-0227">DNA damage</keyword>
<keyword evidence="7" id="KW-1185">Reference proteome</keyword>
<keyword evidence="4" id="KW-0234">DNA repair</keyword>
<evidence type="ECO:0000256" key="3">
    <source>
        <dbReference type="ARBA" id="ARBA00023172"/>
    </source>
</evidence>
<dbReference type="AlphaFoldDB" id="A0A1Y2ATE1"/>
<dbReference type="FunFam" id="3.30.390.80:FF:000001">
    <property type="entry name" value="DNA repair protein RAD52 homolog"/>
    <property type="match status" value="1"/>
</dbReference>
<dbReference type="GO" id="GO:0005634">
    <property type="term" value="C:nucleus"/>
    <property type="evidence" value="ECO:0007669"/>
    <property type="project" value="TreeGrafter"/>
</dbReference>
<evidence type="ECO:0000313" key="6">
    <source>
        <dbReference type="EMBL" id="ORY25756.1"/>
    </source>
</evidence>
<dbReference type="GO" id="GO:0045002">
    <property type="term" value="P:double-strand break repair via single-strand annealing"/>
    <property type="evidence" value="ECO:0007669"/>
    <property type="project" value="TreeGrafter"/>
</dbReference>
<dbReference type="GO" id="GO:0003697">
    <property type="term" value="F:single-stranded DNA binding"/>
    <property type="evidence" value="ECO:0007669"/>
    <property type="project" value="UniProtKB-ARBA"/>
</dbReference>
<dbReference type="SUPFAM" id="SSF54768">
    <property type="entry name" value="dsRNA-binding domain-like"/>
    <property type="match status" value="1"/>
</dbReference>
<dbReference type="Proteomes" id="UP000193986">
    <property type="component" value="Unassembled WGS sequence"/>
</dbReference>
<evidence type="ECO:0000256" key="1">
    <source>
        <dbReference type="ARBA" id="ARBA00006638"/>
    </source>
</evidence>
<dbReference type="STRING" id="71784.A0A1Y2ATE1"/>
<protein>
    <recommendedName>
        <fullName evidence="8">Rad52/22 family double-strand break repair protein-domain-containing protein</fullName>
    </recommendedName>
</protein>
<dbReference type="EMBL" id="MCFC01000054">
    <property type="protein sequence ID" value="ORY25756.1"/>
    <property type="molecule type" value="Genomic_DNA"/>
</dbReference>
<feature type="compositionally biased region" description="Polar residues" evidence="5">
    <location>
        <begin position="322"/>
        <end position="337"/>
    </location>
</feature>
<name>A0A1Y2ATE1_9TREE</name>
<dbReference type="PANTHER" id="PTHR12132:SF1">
    <property type="entry name" value="DNA REPAIR PROTEIN RAD52 HOMOLOG"/>
    <property type="match status" value="1"/>
</dbReference>
<dbReference type="InterPro" id="IPR007232">
    <property type="entry name" value="Rad52_Rad59_Rad22"/>
</dbReference>